<dbReference type="Proteomes" id="UP000265509">
    <property type="component" value="Unassembled WGS sequence"/>
</dbReference>
<proteinExistence type="predicted"/>
<evidence type="ECO:0000313" key="3">
    <source>
        <dbReference type="Proteomes" id="UP000265509"/>
    </source>
</evidence>
<keyword evidence="3" id="KW-1185">Reference proteome</keyword>
<reference evidence="2 3" key="1">
    <citation type="submission" date="2018-07" db="EMBL/GenBank/DDBJ databases">
        <title>Halioglobus sp. genome submission.</title>
        <authorList>
            <person name="Ye M.-Q."/>
            <person name="Du Z.-J."/>
        </authorList>
    </citation>
    <scope>NUCLEOTIDE SEQUENCE [LARGE SCALE GENOMIC DNA]</scope>
    <source>
        <strain evidence="2 3">U0301</strain>
    </source>
</reference>
<keyword evidence="1" id="KW-0732">Signal</keyword>
<dbReference type="OrthoDB" id="1158171at2"/>
<evidence type="ECO:0000313" key="2">
    <source>
        <dbReference type="EMBL" id="RLQ22626.1"/>
    </source>
</evidence>
<gene>
    <name evidence="2" type="ORF">DWB85_06495</name>
</gene>
<dbReference type="InterPro" id="IPR011042">
    <property type="entry name" value="6-blade_b-propeller_TolB-like"/>
</dbReference>
<dbReference type="RefSeq" id="WP_117953397.1">
    <property type="nucleotide sequence ID" value="NZ_QRAN01000005.1"/>
</dbReference>
<accession>A0A3L7DZG9</accession>
<feature type="chain" id="PRO_5017965625" evidence="1">
    <location>
        <begin position="22"/>
        <end position="359"/>
    </location>
</feature>
<dbReference type="PANTHER" id="PTHR11799:SF12">
    <property type="entry name" value="PARAOXONASE-RELATED"/>
    <property type="match status" value="1"/>
</dbReference>
<dbReference type="EMBL" id="QRAN01000005">
    <property type="protein sequence ID" value="RLQ22626.1"/>
    <property type="molecule type" value="Genomic_DNA"/>
</dbReference>
<sequence>MLKAIFPLALLALLSACVDDAMHITGCAPLGDIVPVCGMQTPEDIAALPDGRHLLLANFGGMHDGTGSLSLFDTESQGLTPLFPPADGRIDSGDPLWGEAGCEPPPLAEFSPHGTHLHQLADGRWRYLVVNHGGREAIEMFELLGRGEQSRLAWRGCVPAGPDTFMNDVVGLASGELVFTRMYHHGGGRLELLLSLLGRNTGDLWRWSRERGLRVIPGTEANQPNGIEISADEQYVFANMYMTGEVWKVDIDTAEVVATAPVASGDNSAWGSDGRLWVVTHTDSLPNLLSCFDHQAQPCGAGFAVVALDPDTMAWETVFEHRGAPMGAATVAVPQNGRVYMGSFVGDRLISVADFGAPG</sequence>
<name>A0A3L7DZG9_9GAMM</name>
<organism evidence="2 3">
    <name type="scientific">Seongchinamella sediminis</name>
    <dbReference type="NCBI Taxonomy" id="2283635"/>
    <lineage>
        <taxon>Bacteria</taxon>
        <taxon>Pseudomonadati</taxon>
        <taxon>Pseudomonadota</taxon>
        <taxon>Gammaproteobacteria</taxon>
        <taxon>Cellvibrionales</taxon>
        <taxon>Halieaceae</taxon>
        <taxon>Seongchinamella</taxon>
    </lineage>
</organism>
<dbReference type="AlphaFoldDB" id="A0A3L7DZG9"/>
<dbReference type="PANTHER" id="PTHR11799">
    <property type="entry name" value="PARAOXONASE"/>
    <property type="match status" value="1"/>
</dbReference>
<evidence type="ECO:0000256" key="1">
    <source>
        <dbReference type="SAM" id="SignalP"/>
    </source>
</evidence>
<dbReference type="InterPro" id="IPR051288">
    <property type="entry name" value="Serum_paraoxonase/arylesterase"/>
</dbReference>
<comment type="caution">
    <text evidence="2">The sequence shown here is derived from an EMBL/GenBank/DDBJ whole genome shotgun (WGS) entry which is preliminary data.</text>
</comment>
<dbReference type="PROSITE" id="PS51257">
    <property type="entry name" value="PROKAR_LIPOPROTEIN"/>
    <property type="match status" value="1"/>
</dbReference>
<protein>
    <submittedName>
        <fullName evidence="2">Uncharacterized protein</fullName>
    </submittedName>
</protein>
<feature type="signal peptide" evidence="1">
    <location>
        <begin position="1"/>
        <end position="21"/>
    </location>
</feature>
<dbReference type="Gene3D" id="2.120.10.30">
    <property type="entry name" value="TolB, C-terminal domain"/>
    <property type="match status" value="1"/>
</dbReference>
<dbReference type="SUPFAM" id="SSF63829">
    <property type="entry name" value="Calcium-dependent phosphotriesterase"/>
    <property type="match status" value="1"/>
</dbReference>